<accession>A0A2Z3H1W8</accession>
<keyword evidence="1" id="KW-0732">Signal</keyword>
<dbReference type="AlphaFoldDB" id="A0A2Z3H1W8"/>
<dbReference type="InterPro" id="IPR018946">
    <property type="entry name" value="PhoD-like_MPP"/>
</dbReference>
<feature type="chain" id="PRO_5016250920" evidence="1">
    <location>
        <begin position="23"/>
        <end position="468"/>
    </location>
</feature>
<dbReference type="OrthoDB" id="9815670at2"/>
<name>A0A2Z3H1W8_9BACT</name>
<feature type="domain" description="PhoD-like phosphatase metallophosphatase" evidence="2">
    <location>
        <begin position="44"/>
        <end position="267"/>
    </location>
</feature>
<protein>
    <submittedName>
        <fullName evidence="3">Phosphodiesterase</fullName>
    </submittedName>
</protein>
<evidence type="ECO:0000313" key="4">
    <source>
        <dbReference type="Proteomes" id="UP000245802"/>
    </source>
</evidence>
<keyword evidence="4" id="KW-1185">Reference proteome</keyword>
<proteinExistence type="predicted"/>
<gene>
    <name evidence="3" type="ORF">C1280_29815</name>
</gene>
<sequence length="468" mass="51150">MRPFRAGLLFALIVALGSAARADDPKVLTRIAFGSCVDQDKPVPIFGAIAAAKPDLLLLLGDNMYADLDRKVKVTPEVIREKYAQMAKVPGFAKLKATCPMLGTWDDHDYGKNDAGAEWEHKDAAQKEFHDFFETPADSPRRAQKGVYHAEIYGPPGKRVQVIMLDTRYFRSPLKKGPFDAKLRTAPYLPNTDADATLLGTEQWKWLETQLKKPAELRLLVSSIQVISDEHPFEKWATFPKEREKLYALLKSTGASGVMILSGDRHLADISVDPTAIGYPLYDVTSSGFNQSSKNWRAPELNSKRVGGMPHGDNFGFITIDWTDNPRVSVQICDEDGDTTCGFKVRLATLKGTGTAATTAPVGPKPPEGVLTPAEAAKKAGETVKVQFMVQSIGGKANLYLNSDKDFRAKDNFAVVVPVKVQKGALAKGDIEKLVGATIRVTGKVETNKQGSATLEVADEKAFEIVKE</sequence>
<dbReference type="RefSeq" id="WP_010039253.1">
    <property type="nucleotide sequence ID" value="NZ_CP025958.1"/>
</dbReference>
<dbReference type="CDD" id="cd07389">
    <property type="entry name" value="MPP_PhoD"/>
    <property type="match status" value="1"/>
</dbReference>
<evidence type="ECO:0000256" key="1">
    <source>
        <dbReference type="SAM" id="SignalP"/>
    </source>
</evidence>
<dbReference type="PANTHER" id="PTHR33987:SF1">
    <property type="entry name" value="CALCINEURIN-LIKE METALLO-PHOSPHOESTERASE SUPERFAMILY PROTEIN"/>
    <property type="match status" value="1"/>
</dbReference>
<dbReference type="Proteomes" id="UP000245802">
    <property type="component" value="Chromosome"/>
</dbReference>
<evidence type="ECO:0000259" key="2">
    <source>
        <dbReference type="Pfam" id="PF09423"/>
    </source>
</evidence>
<organism evidence="3 4">
    <name type="scientific">Gemmata obscuriglobus</name>
    <dbReference type="NCBI Taxonomy" id="114"/>
    <lineage>
        <taxon>Bacteria</taxon>
        <taxon>Pseudomonadati</taxon>
        <taxon>Planctomycetota</taxon>
        <taxon>Planctomycetia</taxon>
        <taxon>Gemmatales</taxon>
        <taxon>Gemmataceae</taxon>
        <taxon>Gemmata</taxon>
    </lineage>
</organism>
<feature type="signal peptide" evidence="1">
    <location>
        <begin position="1"/>
        <end position="22"/>
    </location>
</feature>
<dbReference type="SUPFAM" id="SSF56300">
    <property type="entry name" value="Metallo-dependent phosphatases"/>
    <property type="match status" value="1"/>
</dbReference>
<dbReference type="Pfam" id="PF09423">
    <property type="entry name" value="PhoD"/>
    <property type="match status" value="1"/>
</dbReference>
<dbReference type="KEGG" id="gog:C1280_29815"/>
<dbReference type="InterPro" id="IPR029052">
    <property type="entry name" value="Metallo-depent_PP-like"/>
</dbReference>
<reference evidence="3 4" key="1">
    <citation type="submission" date="2018-01" db="EMBL/GenBank/DDBJ databases">
        <title>G. obscuriglobus.</title>
        <authorList>
            <person name="Franke J."/>
            <person name="Blomberg W."/>
            <person name="Selmecki A."/>
        </authorList>
    </citation>
    <scope>NUCLEOTIDE SEQUENCE [LARGE SCALE GENOMIC DNA]</scope>
    <source>
        <strain evidence="3 4">DSM 5831</strain>
    </source>
</reference>
<dbReference type="Gene3D" id="3.60.21.70">
    <property type="entry name" value="PhoD-like phosphatase"/>
    <property type="match status" value="1"/>
</dbReference>
<dbReference type="InterPro" id="IPR038607">
    <property type="entry name" value="PhoD-like_sf"/>
</dbReference>
<dbReference type="PANTHER" id="PTHR33987">
    <property type="entry name" value="CALCINEURIN-LIKE METALLO-PHOSPHOESTERASE SUPERFAMILY PROTEIN"/>
    <property type="match status" value="1"/>
</dbReference>
<evidence type="ECO:0000313" key="3">
    <source>
        <dbReference type="EMBL" id="AWM40769.1"/>
    </source>
</evidence>
<dbReference type="EMBL" id="CP025958">
    <property type="protein sequence ID" value="AWM40769.1"/>
    <property type="molecule type" value="Genomic_DNA"/>
</dbReference>